<dbReference type="SMR" id="A0A0H2UQV3"/>
<dbReference type="EvolutionaryTrace" id="A0A0H2UQV3"/>
<evidence type="ECO:0000313" key="2">
    <source>
        <dbReference type="Proteomes" id="UP000000585"/>
    </source>
</evidence>
<dbReference type="KEGG" id="spn:SP_1558"/>
<dbReference type="InterPro" id="IPR009530">
    <property type="entry name" value="DUF1149"/>
</dbReference>
<evidence type="ECO:0007829" key="3">
    <source>
        <dbReference type="PDB" id="2HNG"/>
    </source>
</evidence>
<dbReference type="PDBsum" id="2HNG"/>
<name>A0A0H2UQV3_STRPN</name>
<dbReference type="PhylomeDB" id="A0A0H2UQV3"/>
<dbReference type="PIRSF" id="PIRSF031568">
    <property type="entry name" value="UCP031568"/>
    <property type="match status" value="1"/>
</dbReference>
<dbReference type="EMBL" id="AE005672">
    <property type="protein sequence ID" value="AAK75645.1"/>
    <property type="molecule type" value="Genomic_DNA"/>
</dbReference>
<keyword evidence="3" id="KW-0002">3D-structure</keyword>
<dbReference type="Gene3D" id="3.10.420.10">
    <property type="entry name" value="SecB-like"/>
    <property type="match status" value="1"/>
</dbReference>
<organism evidence="1 2">
    <name type="scientific">Streptococcus pneumoniae serotype 4 (strain ATCC BAA-334 / TIGR4)</name>
    <dbReference type="NCBI Taxonomy" id="170187"/>
    <lineage>
        <taxon>Bacteria</taxon>
        <taxon>Bacillati</taxon>
        <taxon>Bacillota</taxon>
        <taxon>Bacilli</taxon>
        <taxon>Lactobacillales</taxon>
        <taxon>Streptococcaceae</taxon>
        <taxon>Streptococcus</taxon>
    </lineage>
</organism>
<sequence length="128" mass="14917">MEKDMNLKREQEFVSQYHFDARNFEWENENGAPETKVDVNFQLLQHDQENQVTSLIVILSFMIVFDKFVISGTISQVNHIDGRIVNEPSELNQEEVETLARPCLNMLNRLTYEVTEIALDLPGINLEF</sequence>
<accession>A0A0H2UQV3</accession>
<dbReference type="eggNOG" id="COG4835">
    <property type="taxonomic scope" value="Bacteria"/>
</dbReference>
<protein>
    <submittedName>
        <fullName evidence="1">Uncharacterized protein</fullName>
    </submittedName>
</protein>
<dbReference type="EnsemblBacteria" id="AAK75645">
    <property type="protein sequence ID" value="AAK75645"/>
    <property type="gene ID" value="SP_1558"/>
</dbReference>
<dbReference type="Proteomes" id="UP000000585">
    <property type="component" value="Chromosome"/>
</dbReference>
<reference evidence="3" key="2">
    <citation type="submission" date="2006-07" db="PDB data bank">
        <title>The Crystal Structure of Hypothetical Protein SP_1558 from Streptococcus pneumoniae.</title>
        <authorList>
            <person name="Kim Y."/>
            <person name="Zhang D."/>
            <person name="Zhou M."/>
            <person name="Clancy S."/>
            <person name="Joachimiak A."/>
        </authorList>
    </citation>
    <scope>X-RAY CRYSTALLOGRAPHY (1.63 ANGSTROMS) OF 5-128</scope>
</reference>
<reference evidence="1 2" key="1">
    <citation type="journal article" date="2001" name="Science">
        <title>Complete genome sequence of a virulent isolate of Streptococcus pneumoniae.</title>
        <authorList>
            <person name="Tettelin H."/>
            <person name="Nelson K.E."/>
            <person name="Paulsen I.T."/>
            <person name="Eisen J.A."/>
            <person name="Read T.D."/>
            <person name="Peterson S."/>
            <person name="Heidelberg J."/>
            <person name="DeBoy R.T."/>
            <person name="Haft D.H."/>
            <person name="Dodson R.J."/>
            <person name="Durkin A.S."/>
            <person name="Gwinn M."/>
            <person name="Kolonay J.F."/>
            <person name="Nelson W.C."/>
            <person name="Peterson J.D."/>
            <person name="Umayam L.A."/>
            <person name="White O."/>
            <person name="Salzberg S.L."/>
            <person name="Lewis M.R."/>
            <person name="Radune D."/>
            <person name="Holtzapple E."/>
            <person name="Khouri H."/>
            <person name="Wolf A.M."/>
            <person name="Utterback T.R."/>
            <person name="Hansen C.L."/>
            <person name="McDonald L.A."/>
            <person name="Feldblyum T.V."/>
            <person name="Angiuoli S."/>
            <person name="Dickinson T."/>
            <person name="Hickey E.K."/>
            <person name="Holt I.E."/>
            <person name="Loftus B.J."/>
            <person name="Yang F."/>
            <person name="Smith H.O."/>
            <person name="Venter J.C."/>
            <person name="Dougherty B.A."/>
            <person name="Morrison D.A."/>
            <person name="Hollingshead S.K."/>
            <person name="Fraser C.M."/>
        </authorList>
    </citation>
    <scope>NUCLEOTIDE SEQUENCE [LARGE SCALE GENOMIC DNA]</scope>
    <source>
        <strain evidence="2">ATCC BAA-334 / TIGR4</strain>
    </source>
</reference>
<evidence type="ECO:0000313" key="1">
    <source>
        <dbReference type="EMBL" id="AAK75645.1"/>
    </source>
</evidence>
<proteinExistence type="evidence at protein level"/>
<dbReference type="InterPro" id="IPR035958">
    <property type="entry name" value="SecB-like_sf"/>
</dbReference>
<dbReference type="PDB" id="2HNG">
    <property type="method" value="X-ray"/>
    <property type="resolution" value="1.63 A"/>
    <property type="chains" value="A=5-128"/>
</dbReference>
<dbReference type="Pfam" id="PF06619">
    <property type="entry name" value="DUF1149"/>
    <property type="match status" value="1"/>
</dbReference>
<dbReference type="BioCyc" id="SPNE170187:G1FZB-1577-MONOMER"/>
<dbReference type="PaxDb" id="170187-SP_1558"/>
<gene>
    <name evidence="1" type="ordered locus">SP_1558</name>
</gene>
<dbReference type="SUPFAM" id="SSF54611">
    <property type="entry name" value="SecB-like"/>
    <property type="match status" value="1"/>
</dbReference>
<dbReference type="AlphaFoldDB" id="A0A0H2UQV3"/>
<keyword evidence="2" id="KW-1185">Reference proteome</keyword>